<name>A0A4R3VWH7_9SPHI</name>
<keyword evidence="1" id="KW-0472">Membrane</keyword>
<sequence>MKNKISTGIWFIFFGSIVLLDNFNIIDFNFYAIMKYWPLMIVSVGISLIFQHKNYGTAVIVFVNLAICIVLAVVGYTSKDNFNWVSKSSSQNVNIDTSNAASSIHVPYSEDFDQPEFVFNVGAAAVKVDSATSHILEAKSGSKNLNFNVQTSKNDIELNAIIGNKKAKDNSVHIALNTQPLWDLTFNVGAAKFEADLRNHKVSRMEMNSGAANVHVTLGQPTLEEVKLEINTAASNCKISIPKDAACAIEVTTILSNNKLPGFSKKNGVWATNNYETATKKYLIEVNGAANSLKIDRY</sequence>
<keyword evidence="4" id="KW-1185">Reference proteome</keyword>
<reference evidence="3 4" key="1">
    <citation type="submission" date="2019-03" db="EMBL/GenBank/DDBJ databases">
        <title>Genomic Encyclopedia of Type Strains, Phase IV (KMG-IV): sequencing the most valuable type-strain genomes for metagenomic binning, comparative biology and taxonomic classification.</title>
        <authorList>
            <person name="Goeker M."/>
        </authorList>
    </citation>
    <scope>NUCLEOTIDE SEQUENCE [LARGE SCALE GENOMIC DNA]</scope>
    <source>
        <strain evidence="3 4">DSM 22362</strain>
    </source>
</reference>
<feature type="transmembrane region" description="Helical" evidence="1">
    <location>
        <begin position="7"/>
        <end position="26"/>
    </location>
</feature>
<dbReference type="InterPro" id="IPR043726">
    <property type="entry name" value="LiaI-LiaF-like_TM1"/>
</dbReference>
<gene>
    <name evidence="3" type="ORF">EDC17_102927</name>
</gene>
<protein>
    <recommendedName>
        <fullName evidence="2">LiaI-LiaF-like transmembrane region domain-containing protein</fullName>
    </recommendedName>
</protein>
<feature type="domain" description="LiaI-LiaF-like transmembrane region" evidence="2">
    <location>
        <begin position="7"/>
        <end position="49"/>
    </location>
</feature>
<dbReference type="OrthoDB" id="941984at2"/>
<organism evidence="3 4">
    <name type="scientific">Sphingobacterium alimentarium</name>
    <dbReference type="NCBI Taxonomy" id="797292"/>
    <lineage>
        <taxon>Bacteria</taxon>
        <taxon>Pseudomonadati</taxon>
        <taxon>Bacteroidota</taxon>
        <taxon>Sphingobacteriia</taxon>
        <taxon>Sphingobacteriales</taxon>
        <taxon>Sphingobacteriaceae</taxon>
        <taxon>Sphingobacterium</taxon>
    </lineage>
</organism>
<accession>A0A4R3VWH7</accession>
<evidence type="ECO:0000313" key="3">
    <source>
        <dbReference type="EMBL" id="TCV11024.1"/>
    </source>
</evidence>
<dbReference type="Proteomes" id="UP000295197">
    <property type="component" value="Unassembled WGS sequence"/>
</dbReference>
<feature type="transmembrane region" description="Helical" evidence="1">
    <location>
        <begin position="57"/>
        <end position="77"/>
    </location>
</feature>
<keyword evidence="1" id="KW-1133">Transmembrane helix</keyword>
<evidence type="ECO:0000259" key="2">
    <source>
        <dbReference type="Pfam" id="PF18917"/>
    </source>
</evidence>
<dbReference type="RefSeq" id="WP_132778127.1">
    <property type="nucleotide sequence ID" value="NZ_SMBZ01000029.1"/>
</dbReference>
<dbReference type="Pfam" id="PF18917">
    <property type="entry name" value="LiaI-LiaF-like_TM1"/>
    <property type="match status" value="1"/>
</dbReference>
<dbReference type="AlphaFoldDB" id="A0A4R3VWH7"/>
<evidence type="ECO:0000313" key="4">
    <source>
        <dbReference type="Proteomes" id="UP000295197"/>
    </source>
</evidence>
<keyword evidence="1" id="KW-0812">Transmembrane</keyword>
<comment type="caution">
    <text evidence="3">The sequence shown here is derived from an EMBL/GenBank/DDBJ whole genome shotgun (WGS) entry which is preliminary data.</text>
</comment>
<dbReference type="EMBL" id="SMBZ01000029">
    <property type="protein sequence ID" value="TCV11024.1"/>
    <property type="molecule type" value="Genomic_DNA"/>
</dbReference>
<feature type="transmembrane region" description="Helical" evidence="1">
    <location>
        <begin position="32"/>
        <end position="50"/>
    </location>
</feature>
<evidence type="ECO:0000256" key="1">
    <source>
        <dbReference type="SAM" id="Phobius"/>
    </source>
</evidence>
<proteinExistence type="predicted"/>